<evidence type="ECO:0000313" key="5">
    <source>
        <dbReference type="Proteomes" id="UP000283509"/>
    </source>
</evidence>
<protein>
    <submittedName>
        <fullName evidence="4">Putative salivary plasminogen activator beta</fullName>
    </submittedName>
</protein>
<dbReference type="PANTHER" id="PTHR24258">
    <property type="entry name" value="SERINE PROTEASE-RELATED"/>
    <property type="match status" value="1"/>
</dbReference>
<dbReference type="AlphaFoldDB" id="A0A3R7PL98"/>
<organism evidence="4 5">
    <name type="scientific">Penaeus vannamei</name>
    <name type="common">Whiteleg shrimp</name>
    <name type="synonym">Litopenaeus vannamei</name>
    <dbReference type="NCBI Taxonomy" id="6689"/>
    <lineage>
        <taxon>Eukaryota</taxon>
        <taxon>Metazoa</taxon>
        <taxon>Ecdysozoa</taxon>
        <taxon>Arthropoda</taxon>
        <taxon>Crustacea</taxon>
        <taxon>Multicrustacea</taxon>
        <taxon>Malacostraca</taxon>
        <taxon>Eumalacostraca</taxon>
        <taxon>Eucarida</taxon>
        <taxon>Decapoda</taxon>
        <taxon>Dendrobranchiata</taxon>
        <taxon>Penaeoidea</taxon>
        <taxon>Penaeidae</taxon>
        <taxon>Penaeus</taxon>
    </lineage>
</organism>
<gene>
    <name evidence="4" type="ORF">C7M84_011563</name>
</gene>
<feature type="compositionally biased region" description="Polar residues" evidence="1">
    <location>
        <begin position="240"/>
        <end position="254"/>
    </location>
</feature>
<dbReference type="CDD" id="cd00190">
    <property type="entry name" value="Tryp_SPc"/>
    <property type="match status" value="1"/>
</dbReference>
<evidence type="ECO:0000259" key="3">
    <source>
        <dbReference type="PROSITE" id="PS50240"/>
    </source>
</evidence>
<reference evidence="4 5" key="2">
    <citation type="submission" date="2019-01" db="EMBL/GenBank/DDBJ databases">
        <title>The decoding of complex shrimp genome reveals the adaptation for benthos swimmer, frequently molting mechanism and breeding impact on genome.</title>
        <authorList>
            <person name="Sun Y."/>
            <person name="Gao Y."/>
            <person name="Yu Y."/>
        </authorList>
    </citation>
    <scope>NUCLEOTIDE SEQUENCE [LARGE SCALE GENOMIC DNA]</scope>
    <source>
        <tissue evidence="4">Muscle</tissue>
    </source>
</reference>
<dbReference type="Pfam" id="PF00089">
    <property type="entry name" value="Trypsin"/>
    <property type="match status" value="1"/>
</dbReference>
<feature type="signal peptide" evidence="2">
    <location>
        <begin position="1"/>
        <end position="23"/>
    </location>
</feature>
<feature type="compositionally biased region" description="Polar residues" evidence="1">
    <location>
        <begin position="213"/>
        <end position="224"/>
    </location>
</feature>
<dbReference type="Gene3D" id="2.40.10.10">
    <property type="entry name" value="Trypsin-like serine proteases"/>
    <property type="match status" value="1"/>
</dbReference>
<dbReference type="InterPro" id="IPR001254">
    <property type="entry name" value="Trypsin_dom"/>
</dbReference>
<feature type="compositionally biased region" description="Low complexity" evidence="1">
    <location>
        <begin position="158"/>
        <end position="175"/>
    </location>
</feature>
<dbReference type="GO" id="GO:0006508">
    <property type="term" value="P:proteolysis"/>
    <property type="evidence" value="ECO:0007669"/>
    <property type="project" value="InterPro"/>
</dbReference>
<comment type="caution">
    <text evidence="4">The sequence shown here is derived from an EMBL/GenBank/DDBJ whole genome shotgun (WGS) entry which is preliminary data.</text>
</comment>
<dbReference type="EMBL" id="QCYY01002458">
    <property type="protein sequence ID" value="ROT70171.1"/>
    <property type="molecule type" value="Genomic_DNA"/>
</dbReference>
<keyword evidence="2" id="KW-0732">Signal</keyword>
<dbReference type="Proteomes" id="UP000283509">
    <property type="component" value="Unassembled WGS sequence"/>
</dbReference>
<feature type="region of interest" description="Disordered" evidence="1">
    <location>
        <begin position="155"/>
        <end position="286"/>
    </location>
</feature>
<proteinExistence type="predicted"/>
<evidence type="ECO:0000256" key="2">
    <source>
        <dbReference type="SAM" id="SignalP"/>
    </source>
</evidence>
<reference evidence="4 5" key="1">
    <citation type="submission" date="2018-04" db="EMBL/GenBank/DDBJ databases">
        <authorList>
            <person name="Zhang X."/>
            <person name="Yuan J."/>
            <person name="Li F."/>
            <person name="Xiang J."/>
        </authorList>
    </citation>
    <scope>NUCLEOTIDE SEQUENCE [LARGE SCALE GENOMIC DNA]</scope>
    <source>
        <tissue evidence="4">Muscle</tissue>
    </source>
</reference>
<dbReference type="OrthoDB" id="6380398at2759"/>
<dbReference type="PROSITE" id="PS50240">
    <property type="entry name" value="TRYPSIN_DOM"/>
    <property type="match status" value="1"/>
</dbReference>
<evidence type="ECO:0000313" key="4">
    <source>
        <dbReference type="EMBL" id="ROT70171.1"/>
    </source>
</evidence>
<dbReference type="InterPro" id="IPR043504">
    <property type="entry name" value="Peptidase_S1_PA_chymotrypsin"/>
</dbReference>
<feature type="region of interest" description="Disordered" evidence="1">
    <location>
        <begin position="341"/>
        <end position="371"/>
    </location>
</feature>
<feature type="domain" description="Peptidase S1" evidence="3">
    <location>
        <begin position="427"/>
        <end position="684"/>
    </location>
</feature>
<evidence type="ECO:0000256" key="1">
    <source>
        <dbReference type="SAM" id="MobiDB-lite"/>
    </source>
</evidence>
<dbReference type="SUPFAM" id="SSF50494">
    <property type="entry name" value="Trypsin-like serine proteases"/>
    <property type="match status" value="1"/>
</dbReference>
<accession>A0A3R7PL98</accession>
<keyword evidence="5" id="KW-1185">Reference proteome</keyword>
<sequence length="697" mass="74282">MGALQTLRVVGAVLATLLVRVSAKPIVDPGLFVIQGVTSCLNGTGYCMLGNDCSIDVDFLPAASGHCKGLRDAFTPKIDFVCCKYNPFGKASSEPPTTTISSYTITDVFSLLDEEVMQQQQQQEDYSDINPENVIDIVGVVTDFTGIVGLVTRPWTGTFPTKATSPTTTPMTPSSPASPPTTPRPSVARHARPRRPDGDDGGRSRHGSRKNHLPSSTPEPTESYNEIPVGMTEGDEAEVQQETTQQGDSTTPSADLTPAAGTAPATSLAPEVVGASDVSSESDEEDDMNAIIFPDDPILAVRPETEALEAVTETQVADTQEEAVVDGALLQILDFSDVGGHQSQVSTTTQASTATASPVSSVPTSGPSSGPLEVQQIEVAGGVGEETDVDYDYYANYPDQILLQPVNQNICGFKGAKPYDDQLSSRILGGVVASTVEWCWVAAIMERRQGGNKFVCSGALVESNLVLTTATCLKRLQNRDLSRYIVVFGDSNLREDLPYGVQFHSLAEVVTHPDYFTSGGAHASDIGVIRLRDHATLSDNVCLVCMAQQDAMFPAQTCTVTGYGVGDIPAPMLKDVQQTVPLEGILRQLSVPVHKEADCRDTLRNVTRSEILASSDSFLCAGGTGDGSACYSTMDGGSPLACEAGGRWFLAGLVSWSRDCTEPGTPNVYTRVSSFTNWLQATHLRMMGFATHQIKLT</sequence>
<dbReference type="GO" id="GO:0004252">
    <property type="term" value="F:serine-type endopeptidase activity"/>
    <property type="evidence" value="ECO:0007669"/>
    <property type="project" value="InterPro"/>
</dbReference>
<feature type="chain" id="PRO_5018642863" evidence="2">
    <location>
        <begin position="24"/>
        <end position="697"/>
    </location>
</feature>
<feature type="compositionally biased region" description="Low complexity" evidence="1">
    <location>
        <begin position="342"/>
        <end position="370"/>
    </location>
</feature>
<name>A0A3R7PL98_PENVA</name>
<dbReference type="SMART" id="SM00020">
    <property type="entry name" value="Tryp_SPc"/>
    <property type="match status" value="1"/>
</dbReference>
<dbReference type="InterPro" id="IPR009003">
    <property type="entry name" value="Peptidase_S1_PA"/>
</dbReference>
<feature type="compositionally biased region" description="Basic and acidic residues" evidence="1">
    <location>
        <begin position="194"/>
        <end position="203"/>
    </location>
</feature>
<dbReference type="PANTHER" id="PTHR24258:SF140">
    <property type="entry name" value="BCDNA.GH08420-RELATED"/>
    <property type="match status" value="1"/>
</dbReference>